<name>A0ABX9QS51_9BACT</name>
<accession>A0ABX9QS51</accession>
<evidence type="ECO:0000259" key="1">
    <source>
        <dbReference type="Pfam" id="PF09937"/>
    </source>
</evidence>
<evidence type="ECO:0000313" key="2">
    <source>
        <dbReference type="EMBL" id="RKI16728.1"/>
    </source>
</evidence>
<dbReference type="EMBL" id="RAWI01000007">
    <property type="protein sequence ID" value="RKI16728.1"/>
    <property type="molecule type" value="Genomic_DNA"/>
</dbReference>
<protein>
    <submittedName>
        <fullName evidence="2">DUF2169 domain-containing protein</fullName>
    </submittedName>
</protein>
<comment type="caution">
    <text evidence="2">The sequence shown here is derived from an EMBL/GenBank/DDBJ whole genome shotgun (WGS) entry which is preliminary data.</text>
</comment>
<dbReference type="Pfam" id="PF09937">
    <property type="entry name" value="DUF2169"/>
    <property type="match status" value="1"/>
</dbReference>
<gene>
    <name evidence="2" type="ORF">D7Y13_01960</name>
</gene>
<proteinExistence type="predicted"/>
<reference evidence="2 3" key="1">
    <citation type="submission" date="2018-09" db="EMBL/GenBank/DDBJ databases">
        <authorList>
            <person name="Livingstone P.G."/>
            <person name="Whitworth D.E."/>
        </authorList>
    </citation>
    <scope>NUCLEOTIDE SEQUENCE [LARGE SCALE GENOMIC DNA]</scope>
    <source>
        <strain evidence="2 3">CA031B</strain>
    </source>
</reference>
<sequence>MWALNNRTVFAAERNWTRDRDGIHWWLVAVKATFDIGPDGRLKLADEQLPPVLIPESFGEPGRSSLRYDSDLLAPKPGTDILVSAHAHAPRGRPAPTVPVSLRVGRLHKILVVHGDRTYEQGWSGVTPGRPQPFTTRPIQYEFAFGGSDLSDPDPAKHRIDERNPIGRGFATRGAHLAGKPAHAIEYPSGASATMGPAGFGPIDSSWMPRRKLAGTYDARWERTKKPLLPDDFDPAFALSAPVDQRTENPLEGGEPVALVNMTHEGLLRFELPRISLGFKTRIGTRREEHGSRLTTVLVEPEARRLCLVWQSALRVRAPEADYLDETEIFELRGET</sequence>
<evidence type="ECO:0000313" key="3">
    <source>
        <dbReference type="Proteomes" id="UP000278907"/>
    </source>
</evidence>
<feature type="domain" description="DUF2169" evidence="1">
    <location>
        <begin position="22"/>
        <end position="310"/>
    </location>
</feature>
<keyword evidence="3" id="KW-1185">Reference proteome</keyword>
<dbReference type="RefSeq" id="WP_120582592.1">
    <property type="nucleotide sequence ID" value="NZ_RAWI01000007.1"/>
</dbReference>
<dbReference type="InterPro" id="IPR018683">
    <property type="entry name" value="DUF2169"/>
</dbReference>
<dbReference type="Proteomes" id="UP000278907">
    <property type="component" value="Unassembled WGS sequence"/>
</dbReference>
<organism evidence="2 3">
    <name type="scientific">Corallococcus praedator</name>
    <dbReference type="NCBI Taxonomy" id="2316724"/>
    <lineage>
        <taxon>Bacteria</taxon>
        <taxon>Pseudomonadati</taxon>
        <taxon>Myxococcota</taxon>
        <taxon>Myxococcia</taxon>
        <taxon>Myxococcales</taxon>
        <taxon>Cystobacterineae</taxon>
        <taxon>Myxococcaceae</taxon>
        <taxon>Corallococcus</taxon>
    </lineage>
</organism>